<evidence type="ECO:0000313" key="3">
    <source>
        <dbReference type="EMBL" id="MFC4066324.1"/>
    </source>
</evidence>
<organism evidence="3 4">
    <name type="scientific">Actinoplanes subglobosus</name>
    <dbReference type="NCBI Taxonomy" id="1547892"/>
    <lineage>
        <taxon>Bacteria</taxon>
        <taxon>Bacillati</taxon>
        <taxon>Actinomycetota</taxon>
        <taxon>Actinomycetes</taxon>
        <taxon>Micromonosporales</taxon>
        <taxon>Micromonosporaceae</taxon>
        <taxon>Actinoplanes</taxon>
    </lineage>
</organism>
<protein>
    <recommendedName>
        <fullName evidence="5">Lipoprotein</fullName>
    </recommendedName>
</protein>
<reference evidence="4" key="1">
    <citation type="journal article" date="2019" name="Int. J. Syst. Evol. Microbiol.">
        <title>The Global Catalogue of Microorganisms (GCM) 10K type strain sequencing project: providing services to taxonomists for standard genome sequencing and annotation.</title>
        <authorList>
            <consortium name="The Broad Institute Genomics Platform"/>
            <consortium name="The Broad Institute Genome Sequencing Center for Infectious Disease"/>
            <person name="Wu L."/>
            <person name="Ma J."/>
        </authorList>
    </citation>
    <scope>NUCLEOTIDE SEQUENCE [LARGE SCALE GENOMIC DNA]</scope>
    <source>
        <strain evidence="4">TBRC 5832</strain>
    </source>
</reference>
<evidence type="ECO:0000313" key="4">
    <source>
        <dbReference type="Proteomes" id="UP001595867"/>
    </source>
</evidence>
<feature type="chain" id="PRO_5046477449" description="Lipoprotein" evidence="2">
    <location>
        <begin position="29"/>
        <end position="192"/>
    </location>
</feature>
<feature type="signal peptide" evidence="2">
    <location>
        <begin position="1"/>
        <end position="28"/>
    </location>
</feature>
<accession>A0ABV8ITT8</accession>
<evidence type="ECO:0000256" key="1">
    <source>
        <dbReference type="SAM" id="MobiDB-lite"/>
    </source>
</evidence>
<proteinExistence type="predicted"/>
<feature type="compositionally biased region" description="Low complexity" evidence="1">
    <location>
        <begin position="34"/>
        <end position="58"/>
    </location>
</feature>
<dbReference type="PROSITE" id="PS51257">
    <property type="entry name" value="PROKAR_LIPOPROTEIN"/>
    <property type="match status" value="1"/>
</dbReference>
<evidence type="ECO:0008006" key="5">
    <source>
        <dbReference type="Google" id="ProtNLM"/>
    </source>
</evidence>
<keyword evidence="2" id="KW-0732">Signal</keyword>
<dbReference type="Proteomes" id="UP001595867">
    <property type="component" value="Unassembled WGS sequence"/>
</dbReference>
<gene>
    <name evidence="3" type="ORF">ACFO0C_15425</name>
</gene>
<comment type="caution">
    <text evidence="3">The sequence shown here is derived from an EMBL/GenBank/DDBJ whole genome shotgun (WGS) entry which is preliminary data.</text>
</comment>
<evidence type="ECO:0000256" key="2">
    <source>
        <dbReference type="SAM" id="SignalP"/>
    </source>
</evidence>
<name>A0ABV8ITT8_9ACTN</name>
<keyword evidence="4" id="KW-1185">Reference proteome</keyword>
<sequence length="192" mass="19664">MRGSFRCGGVVALAALVMAGGCARQPTAGPVFPAPAGTTEAPAPAAASASTSASVSAPPVVPVDPGPAGDGPPNHADNNGWKQRHDLTAAEKKEGDRLAARIRPALAELREAQDFTPESTRQALLGLGLPAERVGVTAMRQPSWMDTVPPGAVFEVHFGAAGCITGDVRPERLLVQVQGAAAEFGCLEPYTH</sequence>
<dbReference type="EMBL" id="JBHSBL010000015">
    <property type="protein sequence ID" value="MFC4066324.1"/>
    <property type="molecule type" value="Genomic_DNA"/>
</dbReference>
<dbReference type="RefSeq" id="WP_378067293.1">
    <property type="nucleotide sequence ID" value="NZ_JBHSBL010000015.1"/>
</dbReference>
<feature type="region of interest" description="Disordered" evidence="1">
    <location>
        <begin position="33"/>
        <end position="81"/>
    </location>
</feature>